<accession>A0A225W217</accession>
<evidence type="ECO:0000313" key="2">
    <source>
        <dbReference type="EMBL" id="OWZ11625.1"/>
    </source>
</evidence>
<name>A0A225W217_9STRA</name>
<dbReference type="AlphaFoldDB" id="A0A225W217"/>
<feature type="region of interest" description="Disordered" evidence="1">
    <location>
        <begin position="1"/>
        <end position="110"/>
    </location>
</feature>
<keyword evidence="3" id="KW-1185">Reference proteome</keyword>
<organism evidence="2 3">
    <name type="scientific">Phytophthora megakarya</name>
    <dbReference type="NCBI Taxonomy" id="4795"/>
    <lineage>
        <taxon>Eukaryota</taxon>
        <taxon>Sar</taxon>
        <taxon>Stramenopiles</taxon>
        <taxon>Oomycota</taxon>
        <taxon>Peronosporomycetes</taxon>
        <taxon>Peronosporales</taxon>
        <taxon>Peronosporaceae</taxon>
        <taxon>Phytophthora</taxon>
    </lineage>
</organism>
<proteinExistence type="predicted"/>
<dbReference type="EMBL" id="NBNE01002074">
    <property type="protein sequence ID" value="OWZ11625.1"/>
    <property type="molecule type" value="Genomic_DNA"/>
</dbReference>
<dbReference type="OrthoDB" id="113522at2759"/>
<evidence type="ECO:0000313" key="3">
    <source>
        <dbReference type="Proteomes" id="UP000198211"/>
    </source>
</evidence>
<feature type="compositionally biased region" description="Polar residues" evidence="1">
    <location>
        <begin position="82"/>
        <end position="93"/>
    </location>
</feature>
<comment type="caution">
    <text evidence="2">The sequence shown here is derived from an EMBL/GenBank/DDBJ whole genome shotgun (WGS) entry which is preliminary data.</text>
</comment>
<feature type="compositionally biased region" description="Basic and acidic residues" evidence="1">
    <location>
        <begin position="34"/>
        <end position="44"/>
    </location>
</feature>
<evidence type="ECO:0000256" key="1">
    <source>
        <dbReference type="SAM" id="MobiDB-lite"/>
    </source>
</evidence>
<protein>
    <submittedName>
        <fullName evidence="2">Uncharacterized protein</fullName>
    </submittedName>
</protein>
<dbReference type="Proteomes" id="UP000198211">
    <property type="component" value="Unassembled WGS sequence"/>
</dbReference>
<feature type="compositionally biased region" description="Basic and acidic residues" evidence="1">
    <location>
        <begin position="1"/>
        <end position="11"/>
    </location>
</feature>
<gene>
    <name evidence="2" type="ORF">PHMEG_00015329</name>
</gene>
<sequence length="156" mass="16903">MAFQARRELKKIGWHSKKPTGLSVDFTYLKPGRTKNDTRGEVHPRGRTALAAKKKARRDGSANVARHRSGQTAAAAVETPRSPVQSNRETTVETPHPVSVGVIEDGPDPSQRNLALEFEKAGSSIESAVEFNVASSVVENEDAMDYSSDNAVVCDN</sequence>
<reference evidence="3" key="1">
    <citation type="submission" date="2017-03" db="EMBL/GenBank/DDBJ databases">
        <title>Phytopthora megakarya and P. palmivora, two closely related causual agents of cacao black pod achieved similar genome size and gene model numbers by different mechanisms.</title>
        <authorList>
            <person name="Ali S."/>
            <person name="Shao J."/>
            <person name="Larry D.J."/>
            <person name="Kronmiller B."/>
            <person name="Shen D."/>
            <person name="Strem M.D."/>
            <person name="Melnick R.L."/>
            <person name="Guiltinan M.J."/>
            <person name="Tyler B.M."/>
            <person name="Meinhardt L.W."/>
            <person name="Bailey B.A."/>
        </authorList>
    </citation>
    <scope>NUCLEOTIDE SEQUENCE [LARGE SCALE GENOMIC DNA]</scope>
    <source>
        <strain evidence="3">zdho120</strain>
    </source>
</reference>